<dbReference type="Gene3D" id="3.20.20.70">
    <property type="entry name" value="Aldolase class I"/>
    <property type="match status" value="1"/>
</dbReference>
<dbReference type="InterPro" id="IPR017853">
    <property type="entry name" value="GH"/>
</dbReference>
<keyword evidence="5 6" id="KW-0326">Glycosidase</keyword>
<dbReference type="PANTHER" id="PTHR43053:SF3">
    <property type="entry name" value="ALPHA-GALACTOSIDASE C-RELATED"/>
    <property type="match status" value="1"/>
</dbReference>
<dbReference type="InterPro" id="IPR013780">
    <property type="entry name" value="Glyco_hydro_b"/>
</dbReference>
<protein>
    <recommendedName>
        <fullName evidence="3 6">Alpha-galactosidase</fullName>
        <ecNumber evidence="3 6">3.2.1.22</ecNumber>
    </recommendedName>
</protein>
<dbReference type="PROSITE" id="PS00512">
    <property type="entry name" value="ALPHA_GALACTOSIDASE"/>
    <property type="match status" value="1"/>
</dbReference>
<dbReference type="InterPro" id="IPR050985">
    <property type="entry name" value="Alpha-glycosidase_related"/>
</dbReference>
<proteinExistence type="inferred from homology"/>
<feature type="binding site" evidence="8">
    <location>
        <position position="550"/>
    </location>
    <ligand>
        <name>substrate</name>
    </ligand>
</feature>
<dbReference type="SUPFAM" id="SSF51445">
    <property type="entry name" value="(Trans)glycosidases"/>
    <property type="match status" value="1"/>
</dbReference>
<gene>
    <name evidence="11" type="ORF">AB3N04_08800</name>
</gene>
<dbReference type="PIRSF" id="PIRSF005536">
    <property type="entry name" value="Agal"/>
    <property type="match status" value="1"/>
</dbReference>
<dbReference type="GO" id="GO:0016052">
    <property type="term" value="P:carbohydrate catabolic process"/>
    <property type="evidence" value="ECO:0007669"/>
    <property type="project" value="InterPro"/>
</dbReference>
<dbReference type="FunFam" id="3.20.20.70:FF:000118">
    <property type="entry name" value="Alpha-galactosidase"/>
    <property type="match status" value="1"/>
</dbReference>
<evidence type="ECO:0000256" key="2">
    <source>
        <dbReference type="ARBA" id="ARBA00006202"/>
    </source>
</evidence>
<dbReference type="GO" id="GO:0004557">
    <property type="term" value="F:alpha-galactosidase activity"/>
    <property type="evidence" value="ECO:0007669"/>
    <property type="project" value="UniProtKB-UniRule"/>
</dbReference>
<dbReference type="Gene3D" id="2.60.40.1180">
    <property type="entry name" value="Golgi alpha-mannosidase II"/>
    <property type="match status" value="1"/>
</dbReference>
<comment type="catalytic activity">
    <reaction evidence="1 6">
        <text>Hydrolysis of terminal, non-reducing alpha-D-galactose residues in alpha-D-galactosides, including galactose oligosaccharides, galactomannans and galactolipids.</text>
        <dbReference type="EC" id="3.2.1.22"/>
    </reaction>
</comment>
<dbReference type="InterPro" id="IPR000111">
    <property type="entry name" value="Glyco_hydro_27/36_CS"/>
</dbReference>
<dbReference type="Pfam" id="PF02065">
    <property type="entry name" value="Melibiase"/>
    <property type="match status" value="1"/>
</dbReference>
<dbReference type="InterPro" id="IPR031705">
    <property type="entry name" value="Glyco_hydro_36_C"/>
</dbReference>
<feature type="active site" description="Nucleophile" evidence="7">
    <location>
        <position position="480"/>
    </location>
</feature>
<dbReference type="InterPro" id="IPR013785">
    <property type="entry name" value="Aldolase_TIM"/>
</dbReference>
<feature type="binding site" evidence="8">
    <location>
        <begin position="368"/>
        <end position="369"/>
    </location>
    <ligand>
        <name>substrate</name>
    </ligand>
</feature>
<feature type="active site" description="Proton donor" evidence="7">
    <location>
        <position position="550"/>
    </location>
</feature>
<feature type="binding site" evidence="8">
    <location>
        <position position="445"/>
    </location>
    <ligand>
        <name>substrate</name>
    </ligand>
</feature>
<accession>A0AB39BX50</accession>
<feature type="binding site" evidence="8">
    <location>
        <position position="201"/>
    </location>
    <ligand>
        <name>substrate</name>
    </ligand>
</feature>
<dbReference type="Pfam" id="PF16875">
    <property type="entry name" value="Glyco_hydro_36N"/>
    <property type="match status" value="1"/>
</dbReference>
<keyword evidence="4 6" id="KW-0378">Hydrolase</keyword>
<organism evidence="11">
    <name type="scientific">Alkalihalophilus sp. As8PL</name>
    <dbReference type="NCBI Taxonomy" id="3237103"/>
    <lineage>
        <taxon>Bacteria</taxon>
        <taxon>Bacillati</taxon>
        <taxon>Bacillota</taxon>
        <taxon>Bacilli</taxon>
        <taxon>Bacillales</taxon>
        <taxon>Bacillaceae</taxon>
        <taxon>Alkalihalophilus</taxon>
    </lineage>
</organism>
<dbReference type="AlphaFoldDB" id="A0AB39BX50"/>
<sequence>MPIIINQEKTQFHLTNGKVSYIINKLKNGHLGHLYFGKALRIDEDYSHFQITDVPTGASCHTYVDDPAFSLETVKQEYPVYGTSDFREPALSIRQENGSHITDFKLVSYKVTSGKKELRELPSTFVNEEKEASTLELVLEDTILNAELTLIYTIFEEHSIITRSAKLKNNSDQAFSIERMMSASIDFPTKDLIMTQLSGTWARERHIHKRKLEPGIQAISSLRGASSHHHNPFMSLQTMDATEHQGEVYGFNLVYSGNFLAQVEVDHYEQSRVSVGIHPTRFEWNLSKDEVYESPEVVMTYSDQGLNGMSQSFHKFYQEHLIAPYWRNRNRPILINNWEATYFDFNEEKLVSFAKRAKELGIELFVLDDGWFGQRNDDTTSLGDWGEDRSKLPEGLESLSAKVRETGLEFGLWFEPEMVSPNSELNREYPDWAIGTPGRERSYGRNQFVLDFTRKEIVDYIYEKMSDIIERTQLSYIKWDMNRNITEAYSRGLAVHQQDEFFHRYLLGVYDLYKRLTTNYPHVLFESCAGGGGRFDPGMFRYAPQAWASDDTDAMERLKIQYGSSLVYPLYSIGSHVSAVPNHQTLRSTPLETRANVAYFGTFGYELNPQELSQEEEDMVKAQISNYKTYRHLIRTGEFYRLQSPFESNETAWMVVSQDRSEALVGWYKVLATPNNRKEQTVRLKGLIENASYQIEGLNRPYYGDELMNRGIPLTTEFNGVNASKAERGGDFQSNVYYLKIEK</sequence>
<evidence type="ECO:0000256" key="1">
    <source>
        <dbReference type="ARBA" id="ARBA00001255"/>
    </source>
</evidence>
<evidence type="ECO:0000256" key="6">
    <source>
        <dbReference type="PIRNR" id="PIRNR005536"/>
    </source>
</evidence>
<dbReference type="PANTHER" id="PTHR43053">
    <property type="entry name" value="GLYCOSIDASE FAMILY 31"/>
    <property type="match status" value="1"/>
</dbReference>
<dbReference type="EC" id="3.2.1.22" evidence="3 6"/>
<feature type="binding site" evidence="8">
    <location>
        <begin position="478"/>
        <end position="482"/>
    </location>
    <ligand>
        <name>substrate</name>
    </ligand>
</feature>
<evidence type="ECO:0000259" key="9">
    <source>
        <dbReference type="Pfam" id="PF16874"/>
    </source>
</evidence>
<comment type="similarity">
    <text evidence="2">Belongs to the glycosyl hydrolase 36 family.</text>
</comment>
<evidence type="ECO:0000256" key="4">
    <source>
        <dbReference type="ARBA" id="ARBA00022801"/>
    </source>
</evidence>
<dbReference type="Gene3D" id="2.70.98.60">
    <property type="entry name" value="alpha-galactosidase from lactobacil brevis"/>
    <property type="match status" value="1"/>
</dbReference>
<evidence type="ECO:0000313" key="11">
    <source>
        <dbReference type="EMBL" id="XDI38389.1"/>
    </source>
</evidence>
<evidence type="ECO:0000259" key="10">
    <source>
        <dbReference type="Pfam" id="PF16875"/>
    </source>
</evidence>
<evidence type="ECO:0000256" key="5">
    <source>
        <dbReference type="ARBA" id="ARBA00023295"/>
    </source>
</evidence>
<dbReference type="Pfam" id="PF16874">
    <property type="entry name" value="Glyco_hydro_36C"/>
    <property type="match status" value="1"/>
</dbReference>
<evidence type="ECO:0000256" key="7">
    <source>
        <dbReference type="PIRSR" id="PIRSR005536-1"/>
    </source>
</evidence>
<feature type="domain" description="Glycosyl hydrolase family 36 N-terminal" evidence="10">
    <location>
        <begin position="29"/>
        <end position="286"/>
    </location>
</feature>
<evidence type="ECO:0000256" key="3">
    <source>
        <dbReference type="ARBA" id="ARBA00012755"/>
    </source>
</evidence>
<dbReference type="InterPro" id="IPR002252">
    <property type="entry name" value="Glyco_hydro_36"/>
</dbReference>
<dbReference type="RefSeq" id="WP_368505679.1">
    <property type="nucleotide sequence ID" value="NZ_CP162551.1"/>
</dbReference>
<feature type="domain" description="Glycosyl hydrolase family 36 C-terminal" evidence="9">
    <location>
        <begin position="650"/>
        <end position="739"/>
    </location>
</feature>
<dbReference type="PRINTS" id="PR00743">
    <property type="entry name" value="GLHYDRLASE36"/>
</dbReference>
<dbReference type="InterPro" id="IPR031704">
    <property type="entry name" value="Glyco_hydro_36_N"/>
</dbReference>
<dbReference type="InterPro" id="IPR038417">
    <property type="entry name" value="Alpga-gal_N_sf"/>
</dbReference>
<reference evidence="11" key="1">
    <citation type="submission" date="2024-07" db="EMBL/GenBank/DDBJ databases">
        <title>Identification and characteristics of an arsenic-resistant bacterial isolate, which belongs to a novel species.</title>
        <authorList>
            <person name="Juszczyk A."/>
            <person name="Kowalczyk A."/>
            <person name="Was K."/>
            <person name="Kosowicz W."/>
            <person name="Budzyn A."/>
            <person name="Latowski D."/>
        </authorList>
    </citation>
    <scope>NUCLEOTIDE SEQUENCE</scope>
    <source>
        <strain evidence="11">As8PL</strain>
    </source>
</reference>
<feature type="binding site" evidence="8">
    <location>
        <position position="528"/>
    </location>
    <ligand>
        <name>substrate</name>
    </ligand>
</feature>
<evidence type="ECO:0000256" key="8">
    <source>
        <dbReference type="PIRSR" id="PIRSR005536-2"/>
    </source>
</evidence>
<name>A0AB39BX50_9BACI</name>
<dbReference type="CDD" id="cd14791">
    <property type="entry name" value="GH36"/>
    <property type="match status" value="1"/>
</dbReference>
<dbReference type="EMBL" id="CP162551">
    <property type="protein sequence ID" value="XDI38389.1"/>
    <property type="molecule type" value="Genomic_DNA"/>
</dbReference>